<feature type="domain" description="Ketoreductase" evidence="4">
    <location>
        <begin position="3"/>
        <end position="177"/>
    </location>
</feature>
<dbReference type="GO" id="GO:0016491">
    <property type="term" value="F:oxidoreductase activity"/>
    <property type="evidence" value="ECO:0007669"/>
    <property type="project" value="UniProtKB-KW"/>
</dbReference>
<dbReference type="Gene3D" id="3.40.50.720">
    <property type="entry name" value="NAD(P)-binding Rossmann-like Domain"/>
    <property type="match status" value="1"/>
</dbReference>
<evidence type="ECO:0000313" key="5">
    <source>
        <dbReference type="EMBL" id="GES03659.1"/>
    </source>
</evidence>
<dbReference type="AlphaFoldDB" id="A0A5M3W5T5"/>
<dbReference type="SMART" id="SM00822">
    <property type="entry name" value="PKS_KR"/>
    <property type="match status" value="1"/>
</dbReference>
<keyword evidence="6" id="KW-1185">Reference proteome</keyword>
<dbReference type="PROSITE" id="PS00061">
    <property type="entry name" value="ADH_SHORT"/>
    <property type="match status" value="1"/>
</dbReference>
<dbReference type="PRINTS" id="PR00080">
    <property type="entry name" value="SDRFAMILY"/>
</dbReference>
<dbReference type="InterPro" id="IPR020904">
    <property type="entry name" value="Sc_DH/Rdtase_CS"/>
</dbReference>
<dbReference type="EMBL" id="BLAD01000071">
    <property type="protein sequence ID" value="GES03659.1"/>
    <property type="molecule type" value="Genomic_DNA"/>
</dbReference>
<reference evidence="5 6" key="1">
    <citation type="submission" date="2019-10" db="EMBL/GenBank/DDBJ databases">
        <title>Whole genome shotgun sequence of Acrocarpospora corrugata NBRC 13972.</title>
        <authorList>
            <person name="Ichikawa N."/>
            <person name="Kimura A."/>
            <person name="Kitahashi Y."/>
            <person name="Komaki H."/>
            <person name="Oguchi A."/>
        </authorList>
    </citation>
    <scope>NUCLEOTIDE SEQUENCE [LARGE SCALE GENOMIC DNA]</scope>
    <source>
        <strain evidence="5 6">NBRC 13972</strain>
    </source>
</reference>
<sequence>MAKTVVITGASAGVGRAAARMFGRRGDSVALPGRGEAGLEAAAEEVRALGGRALVLPVDVADAERVEAAAERVEAELGPIDVWVNVAFATVFAPVTEISAAEYRRVMEVSYLGFVHGTQAALSRMLARGKGAIVQVGSALAYRAIPLQSAYCAAKHAIKGFTESLRCELLHQDSGVKVTMVQLPALNTPQFDWVKSRLPRRPQPVPPIYQPEVAARAIVFAADHPERKEFWVGAMTVATLLADRLAPALVDRYLAATGYASQQTGEKRDPREPANLWEPVDDEEGHDFGAHGRFDARAHRVSPQVWLSQHRRLATVGVAAGLAGVAWLASAVTR</sequence>
<name>A0A5M3W5T5_9ACTN</name>
<accession>A0A5M3W5T5</accession>
<dbReference type="PANTHER" id="PTHR44196">
    <property type="entry name" value="DEHYDROGENASE/REDUCTASE SDR FAMILY MEMBER 7B"/>
    <property type="match status" value="1"/>
</dbReference>
<gene>
    <name evidence="5" type="ORF">Acor_57250</name>
</gene>
<evidence type="ECO:0000256" key="3">
    <source>
        <dbReference type="RuleBase" id="RU000363"/>
    </source>
</evidence>
<dbReference type="InterPro" id="IPR002347">
    <property type="entry name" value="SDR_fam"/>
</dbReference>
<dbReference type="GO" id="GO:0016020">
    <property type="term" value="C:membrane"/>
    <property type="evidence" value="ECO:0007669"/>
    <property type="project" value="TreeGrafter"/>
</dbReference>
<evidence type="ECO:0000313" key="6">
    <source>
        <dbReference type="Proteomes" id="UP000334990"/>
    </source>
</evidence>
<proteinExistence type="inferred from homology"/>
<comment type="similarity">
    <text evidence="1 3">Belongs to the short-chain dehydrogenases/reductases (SDR) family.</text>
</comment>
<evidence type="ECO:0000259" key="4">
    <source>
        <dbReference type="SMART" id="SM00822"/>
    </source>
</evidence>
<dbReference type="NCBIfam" id="NF005495">
    <property type="entry name" value="PRK07109.1"/>
    <property type="match status" value="1"/>
</dbReference>
<dbReference type="InterPro" id="IPR036291">
    <property type="entry name" value="NAD(P)-bd_dom_sf"/>
</dbReference>
<dbReference type="PRINTS" id="PR00081">
    <property type="entry name" value="GDHRDH"/>
</dbReference>
<dbReference type="Pfam" id="PF00106">
    <property type="entry name" value="adh_short"/>
    <property type="match status" value="1"/>
</dbReference>
<organism evidence="5 6">
    <name type="scientific">Acrocarpospora corrugata</name>
    <dbReference type="NCBI Taxonomy" id="35763"/>
    <lineage>
        <taxon>Bacteria</taxon>
        <taxon>Bacillati</taxon>
        <taxon>Actinomycetota</taxon>
        <taxon>Actinomycetes</taxon>
        <taxon>Streptosporangiales</taxon>
        <taxon>Streptosporangiaceae</taxon>
        <taxon>Acrocarpospora</taxon>
    </lineage>
</organism>
<protein>
    <submittedName>
        <fullName evidence="5">Short-chain dehydrogenase</fullName>
    </submittedName>
</protein>
<dbReference type="Proteomes" id="UP000334990">
    <property type="component" value="Unassembled WGS sequence"/>
</dbReference>
<keyword evidence="2" id="KW-0560">Oxidoreductase</keyword>
<dbReference type="InterPro" id="IPR057326">
    <property type="entry name" value="KR_dom"/>
</dbReference>
<comment type="caution">
    <text evidence="5">The sequence shown here is derived from an EMBL/GenBank/DDBJ whole genome shotgun (WGS) entry which is preliminary data.</text>
</comment>
<evidence type="ECO:0000256" key="2">
    <source>
        <dbReference type="ARBA" id="ARBA00023002"/>
    </source>
</evidence>
<dbReference type="OrthoDB" id="151996at2"/>
<dbReference type="RefSeq" id="WP_155339807.1">
    <property type="nucleotide sequence ID" value="NZ_BAAABN010000007.1"/>
</dbReference>
<dbReference type="SUPFAM" id="SSF51735">
    <property type="entry name" value="NAD(P)-binding Rossmann-fold domains"/>
    <property type="match status" value="1"/>
</dbReference>
<dbReference type="PANTHER" id="PTHR44196:SF1">
    <property type="entry name" value="DEHYDROGENASE_REDUCTASE SDR FAMILY MEMBER 7B"/>
    <property type="match status" value="1"/>
</dbReference>
<evidence type="ECO:0000256" key="1">
    <source>
        <dbReference type="ARBA" id="ARBA00006484"/>
    </source>
</evidence>